<dbReference type="RefSeq" id="WP_125169763.1">
    <property type="nucleotide sequence ID" value="NZ_RQGI01000049.1"/>
</dbReference>
<dbReference type="EMBL" id="RQGI01000049">
    <property type="protein sequence ID" value="TGL68840.1"/>
    <property type="molecule type" value="Genomic_DNA"/>
</dbReference>
<gene>
    <name evidence="2" type="ORF">EHQ60_13305</name>
</gene>
<protein>
    <submittedName>
        <fullName evidence="2">Uncharacterized protein</fullName>
    </submittedName>
</protein>
<evidence type="ECO:0000313" key="3">
    <source>
        <dbReference type="Proteomes" id="UP000297352"/>
    </source>
</evidence>
<comment type="caution">
    <text evidence="2">The sequence shown here is derived from an EMBL/GenBank/DDBJ whole genome shotgun (WGS) entry which is preliminary data.</text>
</comment>
<keyword evidence="1" id="KW-0732">Signal</keyword>
<proteinExistence type="predicted"/>
<reference evidence="3" key="1">
    <citation type="journal article" date="2019" name="PLoS Negl. Trop. Dis.">
        <title>Revisiting the worldwide diversity of Leptospira species in the environment.</title>
        <authorList>
            <person name="Vincent A.T."/>
            <person name="Schiettekatte O."/>
            <person name="Bourhy P."/>
            <person name="Veyrier F.J."/>
            <person name="Picardeau M."/>
        </authorList>
    </citation>
    <scope>NUCLEOTIDE SEQUENCE [LARGE SCALE GENOMIC DNA]</scope>
    <source>
        <strain evidence="3">201702449</strain>
    </source>
</reference>
<name>A0ABY2MLL7_9LEPT</name>
<accession>A0ABY2MLL7</accession>
<evidence type="ECO:0000313" key="2">
    <source>
        <dbReference type="EMBL" id="TGL68840.1"/>
    </source>
</evidence>
<organism evidence="2 3">
    <name type="scientific">Leptospira levettii</name>
    <dbReference type="NCBI Taxonomy" id="2023178"/>
    <lineage>
        <taxon>Bacteria</taxon>
        <taxon>Pseudomonadati</taxon>
        <taxon>Spirochaetota</taxon>
        <taxon>Spirochaetia</taxon>
        <taxon>Leptospirales</taxon>
        <taxon>Leptospiraceae</taxon>
        <taxon>Leptospira</taxon>
    </lineage>
</organism>
<feature type="signal peptide" evidence="1">
    <location>
        <begin position="1"/>
        <end position="20"/>
    </location>
</feature>
<evidence type="ECO:0000256" key="1">
    <source>
        <dbReference type="SAM" id="SignalP"/>
    </source>
</evidence>
<keyword evidence="3" id="KW-1185">Reference proteome</keyword>
<dbReference type="Proteomes" id="UP000297352">
    <property type="component" value="Unassembled WGS sequence"/>
</dbReference>
<feature type="chain" id="PRO_5046603373" evidence="1">
    <location>
        <begin position="21"/>
        <end position="193"/>
    </location>
</feature>
<sequence>MSIRVFLIFIMFCLSFSMLAHEMTPDPDLPEGWEFQFNAPFGQIDDITPIPGPFPPYQKDAYYFIIQTETFANLVATHSNNAQITRYACLALDTKKGEAVLKFLFDRTFYMLDVKKISSNVFELQYQGDKAKIKLYKSSPERKDRSDYRLRFADGFTGGDAFYPKGAYAASSDSYLFPTMSACINMAVKMSLK</sequence>